<dbReference type="GO" id="GO:0003700">
    <property type="term" value="F:DNA-binding transcription factor activity"/>
    <property type="evidence" value="ECO:0007669"/>
    <property type="project" value="TreeGrafter"/>
</dbReference>
<evidence type="ECO:0000256" key="1">
    <source>
        <dbReference type="ARBA" id="ARBA00023015"/>
    </source>
</evidence>
<dbReference type="PANTHER" id="PTHR30055:SF234">
    <property type="entry name" value="HTH-TYPE TRANSCRIPTIONAL REGULATOR BETI"/>
    <property type="match status" value="1"/>
</dbReference>
<dbReference type="Proteomes" id="UP000604475">
    <property type="component" value="Unassembled WGS sequence"/>
</dbReference>
<dbReference type="RefSeq" id="WP_203006073.1">
    <property type="nucleotide sequence ID" value="NZ_JADWYU010000268.1"/>
</dbReference>
<dbReference type="AlphaFoldDB" id="A0A937RHX6"/>
<reference evidence="6" key="1">
    <citation type="submission" date="2020-12" db="EMBL/GenBank/DDBJ databases">
        <title>Genomic characterization of non-nitrogen-fixing Frankia strains.</title>
        <authorList>
            <person name="Carlos-Shanley C."/>
            <person name="Guerra T."/>
            <person name="Hahn D."/>
        </authorList>
    </citation>
    <scope>NUCLEOTIDE SEQUENCE</scope>
    <source>
        <strain evidence="6">CN6</strain>
    </source>
</reference>
<feature type="domain" description="HTH tetR-type" evidence="5">
    <location>
        <begin position="16"/>
        <end position="75"/>
    </location>
</feature>
<name>A0A937RHX6_9ACTN</name>
<keyword evidence="2 4" id="KW-0238">DNA-binding</keyword>
<dbReference type="GO" id="GO:0000976">
    <property type="term" value="F:transcription cis-regulatory region binding"/>
    <property type="evidence" value="ECO:0007669"/>
    <property type="project" value="TreeGrafter"/>
</dbReference>
<evidence type="ECO:0000313" key="7">
    <source>
        <dbReference type="Proteomes" id="UP000604475"/>
    </source>
</evidence>
<dbReference type="InterPro" id="IPR049445">
    <property type="entry name" value="TetR_SbtR-like_C"/>
</dbReference>
<evidence type="ECO:0000256" key="3">
    <source>
        <dbReference type="ARBA" id="ARBA00023163"/>
    </source>
</evidence>
<organism evidence="6 7">
    <name type="scientific">Frankia nepalensis</name>
    <dbReference type="NCBI Taxonomy" id="1836974"/>
    <lineage>
        <taxon>Bacteria</taxon>
        <taxon>Bacillati</taxon>
        <taxon>Actinomycetota</taxon>
        <taxon>Actinomycetes</taxon>
        <taxon>Frankiales</taxon>
        <taxon>Frankiaceae</taxon>
        <taxon>Frankia</taxon>
    </lineage>
</organism>
<proteinExistence type="predicted"/>
<evidence type="ECO:0000313" key="6">
    <source>
        <dbReference type="EMBL" id="MBL7632571.1"/>
    </source>
</evidence>
<gene>
    <name evidence="6" type="ORF">I7412_36545</name>
</gene>
<dbReference type="InterPro" id="IPR036271">
    <property type="entry name" value="Tet_transcr_reg_TetR-rel_C_sf"/>
</dbReference>
<dbReference type="PANTHER" id="PTHR30055">
    <property type="entry name" value="HTH-TYPE TRANSCRIPTIONAL REGULATOR RUTR"/>
    <property type="match status" value="1"/>
</dbReference>
<keyword evidence="1" id="KW-0805">Transcription regulation</keyword>
<dbReference type="SUPFAM" id="SSF48498">
    <property type="entry name" value="Tetracyclin repressor-like, C-terminal domain"/>
    <property type="match status" value="1"/>
</dbReference>
<dbReference type="PROSITE" id="PS50977">
    <property type="entry name" value="HTH_TETR_2"/>
    <property type="match status" value="1"/>
</dbReference>
<evidence type="ECO:0000259" key="5">
    <source>
        <dbReference type="PROSITE" id="PS50977"/>
    </source>
</evidence>
<dbReference type="PRINTS" id="PR00455">
    <property type="entry name" value="HTHTETR"/>
</dbReference>
<evidence type="ECO:0000256" key="4">
    <source>
        <dbReference type="PROSITE-ProRule" id="PRU00335"/>
    </source>
</evidence>
<dbReference type="Pfam" id="PF00440">
    <property type="entry name" value="TetR_N"/>
    <property type="match status" value="1"/>
</dbReference>
<comment type="caution">
    <text evidence="6">The sequence shown here is derived from an EMBL/GenBank/DDBJ whole genome shotgun (WGS) entry which is preliminary data.</text>
</comment>
<dbReference type="InterPro" id="IPR009057">
    <property type="entry name" value="Homeodomain-like_sf"/>
</dbReference>
<dbReference type="EMBL" id="JAEACQ010000341">
    <property type="protein sequence ID" value="MBL7632571.1"/>
    <property type="molecule type" value="Genomic_DNA"/>
</dbReference>
<dbReference type="Gene3D" id="1.10.357.10">
    <property type="entry name" value="Tetracycline Repressor, domain 2"/>
    <property type="match status" value="1"/>
</dbReference>
<dbReference type="InterPro" id="IPR050109">
    <property type="entry name" value="HTH-type_TetR-like_transc_reg"/>
</dbReference>
<keyword evidence="3" id="KW-0804">Transcription</keyword>
<dbReference type="Pfam" id="PF21597">
    <property type="entry name" value="TetR_C_43"/>
    <property type="match status" value="1"/>
</dbReference>
<feature type="DNA-binding region" description="H-T-H motif" evidence="4">
    <location>
        <begin position="38"/>
        <end position="57"/>
    </location>
</feature>
<protein>
    <submittedName>
        <fullName evidence="6">TetR/AcrR family transcriptional regulator</fullName>
    </submittedName>
</protein>
<keyword evidence="7" id="KW-1185">Reference proteome</keyword>
<dbReference type="InterPro" id="IPR001647">
    <property type="entry name" value="HTH_TetR"/>
</dbReference>
<accession>A0A937RHX6</accession>
<evidence type="ECO:0000256" key="2">
    <source>
        <dbReference type="ARBA" id="ARBA00023125"/>
    </source>
</evidence>
<sequence length="202" mass="21371">MVDTDPVPRGQRADARRNRDEILAVARDVLAEQGTQASLRDIARRAGVGLGTLYRHFPTRDALLETLLREGFDRLARLAETLRETHAPDEALARWLQALAAGAGAYRGLPSSLAAALGEPGSALGASCRALRDAGARLLLDAQERGLARQDVTGEDMFALVGAVASIAEPGGPFADRRDHLVRVLLDGLAPPAPPPPPACHA</sequence>
<dbReference type="SUPFAM" id="SSF46689">
    <property type="entry name" value="Homeodomain-like"/>
    <property type="match status" value="1"/>
</dbReference>